<dbReference type="PANTHER" id="PTHR31286">
    <property type="entry name" value="GLYCINE-RICH CELL WALL STRUCTURAL PROTEIN 1.8-LIKE"/>
    <property type="match status" value="1"/>
</dbReference>
<dbReference type="Pfam" id="PF14392">
    <property type="entry name" value="zf-CCHC_4"/>
    <property type="match status" value="1"/>
</dbReference>
<keyword evidence="6" id="KW-1185">Reference proteome</keyword>
<dbReference type="SUPFAM" id="SSF53098">
    <property type="entry name" value="Ribonuclease H-like"/>
    <property type="match status" value="1"/>
</dbReference>
<evidence type="ECO:0000313" key="6">
    <source>
        <dbReference type="Proteomes" id="UP000634136"/>
    </source>
</evidence>
<sequence length="1085" mass="121589">MEGGGGLSKGRGNPSVDLEWCKEEGEDASKRMLFGKIVTEKPLNKASVKNILQKVWNAQGGLAIAEVGVNAFDFTFAKEEECRRIVREGPWTVMGFLLNIQPWRPMKSVEEEVEASFCEFWVQFHGLPVEGMSIKNIAKLGEKVWIVLEIEDPWVKGAIVRSFVRARIRIDIRKPLMGGMWVPRPNLQRLWISAKFEKLQNFCYGCGIFGHDVKSCEEDDDVSERYGLWLGTAPIRAMGRIVKLVDGEPVEIHPQPEAEARGSSARGGDVGLFGPRRDQRNPRNSVRMDGKSPVEVTAGTPDSKGIKNVSLRVDNDWDGSFRKGKSPLGQEKNRVEPLKSVKKGTDKEGKWARSSVGVSIMAQSDMEIEMLIKSSPKQVSGRSPIKGHEGCKRELNYTVEIPSDDDINQDRLAIVVSKPRAHYVDKLAEDLDRVSIKRKAGEEVGSVMGKKLKQNIEGDDVLVKNLSISKEGVFTKPQCSSGAKGKLRKGRKSKGSKEGKGVKSIGEEGLIDVPVFVMMTSFDKKDDGSMEIIVEGYVKHLKEIIKRERPSLVFLMETRCNRRKVEKIQKKVVLGIVVSSMLMLSSEEIGFITLVYGPPKAQDKSKVWDKIGSKFTWNNKQLNDDHVKERIDRAMCNVAFREKFQNAQVVHLDTIGSDHCPLVVHFDLMDSKTPWSFKFEQMWLAHPDFHLVVREAWEVVTCDNASDMSHFVAKLDKSVGERDCSEALNYVGRMITDDDNELLMSPITLDEVKRAVFELGDLKAPGPDSFSGLFYQKAWDLVKEDLLKMSLGDMWVRMLKGLYFPNGSFMEAKRGSRPSWAWSSILEGRDLLEKALCWRIGGRWDVGKLRSVVSEAEVQAILRIPLSNGALPTKVALAKTKCAKDRICPLCNNGEESAEHLFFYRDITRLVWFVDPTAYRSDQCTSIDPLGIAKSATKLVDDYWSAKVLSSGVSNDHTCLRSEAALSWARRSQEALKLGLDLALDLDLNRIHLELDCANLVNIVNGVSSKLDWRCLSVAEEIVALRSNFLECVISWIPRQANRVADWVAFAASRQMCPLDWISNPPYALVNLLLADSLPPKEGVG</sequence>
<dbReference type="Pfam" id="PF14111">
    <property type="entry name" value="DUF4283"/>
    <property type="match status" value="1"/>
</dbReference>
<dbReference type="Gene3D" id="3.30.420.10">
    <property type="entry name" value="Ribonuclease H-like superfamily/Ribonuclease H"/>
    <property type="match status" value="1"/>
</dbReference>
<dbReference type="InterPro" id="IPR036691">
    <property type="entry name" value="Endo/exonu/phosph_ase_sf"/>
</dbReference>
<evidence type="ECO:0000259" key="4">
    <source>
        <dbReference type="Pfam" id="PF14392"/>
    </source>
</evidence>
<dbReference type="InterPro" id="IPR002156">
    <property type="entry name" value="RNaseH_domain"/>
</dbReference>
<organism evidence="5 6">
    <name type="scientific">Senna tora</name>
    <dbReference type="NCBI Taxonomy" id="362788"/>
    <lineage>
        <taxon>Eukaryota</taxon>
        <taxon>Viridiplantae</taxon>
        <taxon>Streptophyta</taxon>
        <taxon>Embryophyta</taxon>
        <taxon>Tracheophyta</taxon>
        <taxon>Spermatophyta</taxon>
        <taxon>Magnoliopsida</taxon>
        <taxon>eudicotyledons</taxon>
        <taxon>Gunneridae</taxon>
        <taxon>Pentapetalae</taxon>
        <taxon>rosids</taxon>
        <taxon>fabids</taxon>
        <taxon>Fabales</taxon>
        <taxon>Fabaceae</taxon>
        <taxon>Caesalpinioideae</taxon>
        <taxon>Cassia clade</taxon>
        <taxon>Senna</taxon>
    </lineage>
</organism>
<dbReference type="Gene3D" id="3.60.10.10">
    <property type="entry name" value="Endonuclease/exonuclease/phosphatase"/>
    <property type="match status" value="1"/>
</dbReference>
<dbReference type="Pfam" id="PF13456">
    <property type="entry name" value="RVT_3"/>
    <property type="match status" value="1"/>
</dbReference>
<feature type="domain" description="RNase H type-1" evidence="2">
    <location>
        <begin position="974"/>
        <end position="1049"/>
    </location>
</feature>
<comment type="caution">
    <text evidence="5">The sequence shown here is derived from an EMBL/GenBank/DDBJ whole genome shotgun (WGS) entry which is preliminary data.</text>
</comment>
<feature type="domain" description="DUF4283" evidence="3">
    <location>
        <begin position="27"/>
        <end position="110"/>
    </location>
</feature>
<dbReference type="InterPro" id="IPR040256">
    <property type="entry name" value="At4g02000-like"/>
</dbReference>
<dbReference type="OrthoDB" id="1435101at2759"/>
<evidence type="ECO:0000259" key="2">
    <source>
        <dbReference type="Pfam" id="PF13456"/>
    </source>
</evidence>
<dbReference type="PANTHER" id="PTHR31286:SF178">
    <property type="entry name" value="DUF4283 DOMAIN-CONTAINING PROTEIN"/>
    <property type="match status" value="1"/>
</dbReference>
<dbReference type="InterPro" id="IPR025558">
    <property type="entry name" value="DUF4283"/>
</dbReference>
<protein>
    <submittedName>
        <fullName evidence="5">TMV resistance protein N-like</fullName>
    </submittedName>
</protein>
<feature type="region of interest" description="Disordered" evidence="1">
    <location>
        <begin position="476"/>
        <end position="501"/>
    </location>
</feature>
<dbReference type="GO" id="GO:0003676">
    <property type="term" value="F:nucleic acid binding"/>
    <property type="evidence" value="ECO:0007669"/>
    <property type="project" value="InterPro"/>
</dbReference>
<feature type="domain" description="Zinc knuckle CX2CX4HX4C" evidence="4">
    <location>
        <begin position="170"/>
        <end position="217"/>
    </location>
</feature>
<dbReference type="AlphaFoldDB" id="A0A834WY46"/>
<dbReference type="Proteomes" id="UP000634136">
    <property type="component" value="Unassembled WGS sequence"/>
</dbReference>
<reference evidence="5" key="1">
    <citation type="submission" date="2020-09" db="EMBL/GenBank/DDBJ databases">
        <title>Genome-Enabled Discovery of Anthraquinone Biosynthesis in Senna tora.</title>
        <authorList>
            <person name="Kang S.-H."/>
            <person name="Pandey R.P."/>
            <person name="Lee C.-M."/>
            <person name="Sim J.-S."/>
            <person name="Jeong J.-T."/>
            <person name="Choi B.-S."/>
            <person name="Jung M."/>
            <person name="Ginzburg D."/>
            <person name="Zhao K."/>
            <person name="Won S.Y."/>
            <person name="Oh T.-J."/>
            <person name="Yu Y."/>
            <person name="Kim N.-H."/>
            <person name="Lee O.R."/>
            <person name="Lee T.-H."/>
            <person name="Bashyal P."/>
            <person name="Kim T.-S."/>
            <person name="Lee W.-H."/>
            <person name="Kawkins C."/>
            <person name="Kim C.-K."/>
            <person name="Kim J.S."/>
            <person name="Ahn B.O."/>
            <person name="Rhee S.Y."/>
            <person name="Sohng J.K."/>
        </authorList>
    </citation>
    <scope>NUCLEOTIDE SEQUENCE</scope>
    <source>
        <tissue evidence="5">Leaf</tissue>
    </source>
</reference>
<dbReference type="CDD" id="cd06222">
    <property type="entry name" value="RNase_H_like"/>
    <property type="match status" value="1"/>
</dbReference>
<feature type="region of interest" description="Disordered" evidence="1">
    <location>
        <begin position="256"/>
        <end position="307"/>
    </location>
</feature>
<evidence type="ECO:0000259" key="3">
    <source>
        <dbReference type="Pfam" id="PF14111"/>
    </source>
</evidence>
<evidence type="ECO:0000313" key="5">
    <source>
        <dbReference type="EMBL" id="KAF7834622.1"/>
    </source>
</evidence>
<dbReference type="EMBL" id="JAAIUW010000004">
    <property type="protein sequence ID" value="KAF7834622.1"/>
    <property type="molecule type" value="Genomic_DNA"/>
</dbReference>
<dbReference type="InterPro" id="IPR044730">
    <property type="entry name" value="RNase_H-like_dom_plant"/>
</dbReference>
<name>A0A834WY46_9FABA</name>
<dbReference type="InterPro" id="IPR025836">
    <property type="entry name" value="Zn_knuckle_CX2CX4HX4C"/>
</dbReference>
<dbReference type="SUPFAM" id="SSF56219">
    <property type="entry name" value="DNase I-like"/>
    <property type="match status" value="1"/>
</dbReference>
<gene>
    <name evidence="5" type="ORF">G2W53_009481</name>
</gene>
<proteinExistence type="predicted"/>
<accession>A0A834WY46</accession>
<dbReference type="InterPro" id="IPR036397">
    <property type="entry name" value="RNaseH_sf"/>
</dbReference>
<dbReference type="InterPro" id="IPR012337">
    <property type="entry name" value="RNaseH-like_sf"/>
</dbReference>
<feature type="compositionally biased region" description="Basic residues" evidence="1">
    <location>
        <begin position="485"/>
        <end position="494"/>
    </location>
</feature>
<dbReference type="GO" id="GO:0004523">
    <property type="term" value="F:RNA-DNA hybrid ribonuclease activity"/>
    <property type="evidence" value="ECO:0007669"/>
    <property type="project" value="InterPro"/>
</dbReference>
<feature type="compositionally biased region" description="Basic and acidic residues" evidence="1">
    <location>
        <begin position="275"/>
        <end position="292"/>
    </location>
</feature>
<evidence type="ECO:0000256" key="1">
    <source>
        <dbReference type="SAM" id="MobiDB-lite"/>
    </source>
</evidence>